<feature type="transmembrane region" description="Helical" evidence="5">
    <location>
        <begin position="168"/>
        <end position="190"/>
    </location>
</feature>
<proteinExistence type="predicted"/>
<feature type="transmembrane region" description="Helical" evidence="5">
    <location>
        <begin position="98"/>
        <end position="124"/>
    </location>
</feature>
<feature type="transmembrane region" description="Helical" evidence="5">
    <location>
        <begin position="23"/>
        <end position="41"/>
    </location>
</feature>
<organism evidence="7 8">
    <name type="scientific">Pseudonocardia bannensis</name>
    <dbReference type="NCBI Taxonomy" id="630973"/>
    <lineage>
        <taxon>Bacteria</taxon>
        <taxon>Bacillati</taxon>
        <taxon>Actinomycetota</taxon>
        <taxon>Actinomycetes</taxon>
        <taxon>Pseudonocardiales</taxon>
        <taxon>Pseudonocardiaceae</taxon>
        <taxon>Pseudonocardia</taxon>
    </lineage>
</organism>
<dbReference type="InterPro" id="IPR013525">
    <property type="entry name" value="ABC2_TM"/>
</dbReference>
<feature type="domain" description="ABC-2 type transporter transmembrane" evidence="6">
    <location>
        <begin position="56"/>
        <end position="243"/>
    </location>
</feature>
<dbReference type="RefSeq" id="WP_169412439.1">
    <property type="nucleotide sequence ID" value="NZ_JAAXKZ010000027.1"/>
</dbReference>
<evidence type="ECO:0000313" key="8">
    <source>
        <dbReference type="Proteomes" id="UP000586918"/>
    </source>
</evidence>
<evidence type="ECO:0000256" key="4">
    <source>
        <dbReference type="ARBA" id="ARBA00023136"/>
    </source>
</evidence>
<feature type="transmembrane region" description="Helical" evidence="5">
    <location>
        <begin position="223"/>
        <end position="243"/>
    </location>
</feature>
<keyword evidence="2 5" id="KW-0812">Transmembrane</keyword>
<evidence type="ECO:0000259" key="6">
    <source>
        <dbReference type="Pfam" id="PF12698"/>
    </source>
</evidence>
<comment type="subcellular location">
    <subcellularLocation>
        <location evidence="1">Membrane</location>
        <topology evidence="1">Multi-pass membrane protein</topology>
    </subcellularLocation>
</comment>
<dbReference type="Pfam" id="PF12698">
    <property type="entry name" value="ABC2_membrane_3"/>
    <property type="match status" value="1"/>
</dbReference>
<dbReference type="Proteomes" id="UP000586918">
    <property type="component" value="Unassembled WGS sequence"/>
</dbReference>
<evidence type="ECO:0000256" key="1">
    <source>
        <dbReference type="ARBA" id="ARBA00004141"/>
    </source>
</evidence>
<gene>
    <name evidence="7" type="ORF">HF519_10000</name>
</gene>
<comment type="caution">
    <text evidence="7">The sequence shown here is derived from an EMBL/GenBank/DDBJ whole genome shotgun (WGS) entry which is preliminary data.</text>
</comment>
<evidence type="ECO:0000256" key="2">
    <source>
        <dbReference type="ARBA" id="ARBA00022692"/>
    </source>
</evidence>
<keyword evidence="8" id="KW-1185">Reference proteome</keyword>
<evidence type="ECO:0000313" key="7">
    <source>
        <dbReference type="EMBL" id="NMH91903.1"/>
    </source>
</evidence>
<dbReference type="AlphaFoldDB" id="A0A848DH91"/>
<protein>
    <submittedName>
        <fullName evidence="7">ABC transporter permease</fullName>
    </submittedName>
</protein>
<reference evidence="7 8" key="1">
    <citation type="submission" date="2020-04" db="EMBL/GenBank/DDBJ databases">
        <authorList>
            <person name="Klaysubun C."/>
            <person name="Duangmal K."/>
            <person name="Lipun K."/>
        </authorList>
    </citation>
    <scope>NUCLEOTIDE SEQUENCE [LARGE SCALE GENOMIC DNA]</scope>
    <source>
        <strain evidence="7 8">DSM 45300</strain>
    </source>
</reference>
<dbReference type="GO" id="GO:0140359">
    <property type="term" value="F:ABC-type transporter activity"/>
    <property type="evidence" value="ECO:0007669"/>
    <property type="project" value="InterPro"/>
</dbReference>
<keyword evidence="3 5" id="KW-1133">Transmembrane helix</keyword>
<name>A0A848DH91_9PSEU</name>
<feature type="transmembrane region" description="Helical" evidence="5">
    <location>
        <begin position="53"/>
        <end position="77"/>
    </location>
</feature>
<sequence length="252" mass="26168">MSDAGRVLALAGTELRLVLRNKTVAVSSIVVPLAVGVFWAFSFGASTQPGMTAMAVALQLSIVLAMGIYVTATQTVVGRRHNRVLKRLRTSGISDTGLLVATVAPAVVIGLVQLGIFGIIHAVIGSPWPVDPFPLVLALLGGLALVVTAALATTVVTPSPERSQITTLPLTFLLLAAAAALAVVPSQGWWQALVAVPGAPIGRLTQLAYEGGTWAAGPVGLPALLPAVAALLVWPVVFGYLAARRFRWDPRH</sequence>
<dbReference type="EMBL" id="JAAXKZ010000027">
    <property type="protein sequence ID" value="NMH91903.1"/>
    <property type="molecule type" value="Genomic_DNA"/>
</dbReference>
<keyword evidence="4 5" id="KW-0472">Membrane</keyword>
<accession>A0A848DH91</accession>
<dbReference type="GO" id="GO:0016020">
    <property type="term" value="C:membrane"/>
    <property type="evidence" value="ECO:0007669"/>
    <property type="project" value="UniProtKB-SubCell"/>
</dbReference>
<evidence type="ECO:0000256" key="5">
    <source>
        <dbReference type="SAM" id="Phobius"/>
    </source>
</evidence>
<feature type="transmembrane region" description="Helical" evidence="5">
    <location>
        <begin position="136"/>
        <end position="156"/>
    </location>
</feature>
<evidence type="ECO:0000256" key="3">
    <source>
        <dbReference type="ARBA" id="ARBA00022989"/>
    </source>
</evidence>